<keyword evidence="2" id="KW-0813">Transport</keyword>
<dbReference type="InterPro" id="IPR050382">
    <property type="entry name" value="MFS_Na/Anion_cotransporter"/>
</dbReference>
<feature type="transmembrane region" description="Helical" evidence="7">
    <location>
        <begin position="20"/>
        <end position="45"/>
    </location>
</feature>
<evidence type="ECO:0000256" key="7">
    <source>
        <dbReference type="SAM" id="Phobius"/>
    </source>
</evidence>
<feature type="transmembrane region" description="Helical" evidence="7">
    <location>
        <begin position="51"/>
        <end position="70"/>
    </location>
</feature>
<dbReference type="Gene3D" id="1.20.1250.20">
    <property type="entry name" value="MFS general substrate transporter like domains"/>
    <property type="match status" value="2"/>
</dbReference>
<dbReference type="CDD" id="cd17319">
    <property type="entry name" value="MFS_ExuT_GudP_like"/>
    <property type="match status" value="1"/>
</dbReference>
<accession>A0ABW2Q016</accession>
<feature type="transmembrane region" description="Helical" evidence="7">
    <location>
        <begin position="237"/>
        <end position="255"/>
    </location>
</feature>
<comment type="caution">
    <text evidence="9">The sequence shown here is derived from an EMBL/GenBank/DDBJ whole genome shotgun (WGS) entry which is preliminary data.</text>
</comment>
<sequence length="430" mass="47357">MNDRGQRQQSKRRWKVRYTVLLLLWFCWMFSFLDRMVITVALPFIGKDFNVGATGQGLIISIFFAGYAIFQIPGGMLADKFGFRRVISLALGWWSIFTMLTGVIFSYPLMLISRFLFGLGEAPLPGSSYKGIATYFPSKKRGTAAGIQSTVNTLGPAVATIAAAAIISSFGWRPVFISIGIPGLIVALLIWLKTKDNPADHPNMTKEDLRELEEDEDLSKEEVQTKVGFKEVLKKPILWQATLIWFFFDITFWGFTSWLPSYLINVRGFSLMSTGLFSALPFLIGTVTMILGGYLSDRAQGNRKWIFIPNAIIGAGVLYLMFQASSNTMVITYQCIAVFFMFMAQGSFWGLVVDSLPSKVMATGSSIVNFGGSIAGFISPIVMGALIEASGGSYGSSFIFIAIALVISAIIAMTIHTKSEQENTSEVLKA</sequence>
<dbReference type="Proteomes" id="UP001596505">
    <property type="component" value="Unassembled WGS sequence"/>
</dbReference>
<dbReference type="RefSeq" id="WP_380965858.1">
    <property type="nucleotide sequence ID" value="NZ_JBHTCO010000012.1"/>
</dbReference>
<dbReference type="InterPro" id="IPR011701">
    <property type="entry name" value="MFS"/>
</dbReference>
<feature type="transmembrane region" description="Helical" evidence="7">
    <location>
        <begin position="275"/>
        <end position="295"/>
    </location>
</feature>
<feature type="transmembrane region" description="Helical" evidence="7">
    <location>
        <begin position="331"/>
        <end position="353"/>
    </location>
</feature>
<evidence type="ECO:0000256" key="2">
    <source>
        <dbReference type="ARBA" id="ARBA00022448"/>
    </source>
</evidence>
<evidence type="ECO:0000256" key="6">
    <source>
        <dbReference type="ARBA" id="ARBA00023136"/>
    </source>
</evidence>
<feature type="transmembrane region" description="Helical" evidence="7">
    <location>
        <begin position="91"/>
        <end position="117"/>
    </location>
</feature>
<evidence type="ECO:0000256" key="5">
    <source>
        <dbReference type="ARBA" id="ARBA00022989"/>
    </source>
</evidence>
<reference evidence="10" key="1">
    <citation type="journal article" date="2019" name="Int. J. Syst. Evol. Microbiol.">
        <title>The Global Catalogue of Microorganisms (GCM) 10K type strain sequencing project: providing services to taxonomists for standard genome sequencing and annotation.</title>
        <authorList>
            <consortium name="The Broad Institute Genomics Platform"/>
            <consortium name="The Broad Institute Genome Sequencing Center for Infectious Disease"/>
            <person name="Wu L."/>
            <person name="Ma J."/>
        </authorList>
    </citation>
    <scope>NUCLEOTIDE SEQUENCE [LARGE SCALE GENOMIC DNA]</scope>
    <source>
        <strain evidence="10">CGMCC 1.16305</strain>
    </source>
</reference>
<evidence type="ECO:0000259" key="8">
    <source>
        <dbReference type="PROSITE" id="PS50850"/>
    </source>
</evidence>
<evidence type="ECO:0000256" key="3">
    <source>
        <dbReference type="ARBA" id="ARBA00022475"/>
    </source>
</evidence>
<name>A0ABW2Q016_9BACL</name>
<dbReference type="EMBL" id="JBHTCO010000012">
    <property type="protein sequence ID" value="MFC7393375.1"/>
    <property type="molecule type" value="Genomic_DNA"/>
</dbReference>
<dbReference type="SUPFAM" id="SSF103473">
    <property type="entry name" value="MFS general substrate transporter"/>
    <property type="match status" value="1"/>
</dbReference>
<keyword evidence="3" id="KW-1003">Cell membrane</keyword>
<evidence type="ECO:0000313" key="9">
    <source>
        <dbReference type="EMBL" id="MFC7393375.1"/>
    </source>
</evidence>
<dbReference type="PROSITE" id="PS50850">
    <property type="entry name" value="MFS"/>
    <property type="match status" value="1"/>
</dbReference>
<feature type="domain" description="Major facilitator superfamily (MFS) profile" evidence="8">
    <location>
        <begin position="20"/>
        <end position="420"/>
    </location>
</feature>
<protein>
    <submittedName>
        <fullName evidence="9">MFS transporter</fullName>
    </submittedName>
</protein>
<evidence type="ECO:0000256" key="4">
    <source>
        <dbReference type="ARBA" id="ARBA00022692"/>
    </source>
</evidence>
<dbReference type="InterPro" id="IPR020846">
    <property type="entry name" value="MFS_dom"/>
</dbReference>
<evidence type="ECO:0000313" key="10">
    <source>
        <dbReference type="Proteomes" id="UP001596505"/>
    </source>
</evidence>
<keyword evidence="4 7" id="KW-0812">Transmembrane</keyword>
<feature type="transmembrane region" description="Helical" evidence="7">
    <location>
        <begin position="393"/>
        <end position="415"/>
    </location>
</feature>
<dbReference type="Pfam" id="PF07690">
    <property type="entry name" value="MFS_1"/>
    <property type="match status" value="1"/>
</dbReference>
<dbReference type="PANTHER" id="PTHR11662:SF399">
    <property type="entry name" value="FI19708P1-RELATED"/>
    <property type="match status" value="1"/>
</dbReference>
<gene>
    <name evidence="9" type="ORF">ACFQRG_10435</name>
</gene>
<organism evidence="9 10">
    <name type="scientific">Scopulibacillus cellulosilyticus</name>
    <dbReference type="NCBI Taxonomy" id="2665665"/>
    <lineage>
        <taxon>Bacteria</taxon>
        <taxon>Bacillati</taxon>
        <taxon>Bacillota</taxon>
        <taxon>Bacilli</taxon>
        <taxon>Bacillales</taxon>
        <taxon>Sporolactobacillaceae</taxon>
        <taxon>Scopulibacillus</taxon>
    </lineage>
</organism>
<feature type="transmembrane region" description="Helical" evidence="7">
    <location>
        <begin position="175"/>
        <end position="192"/>
    </location>
</feature>
<dbReference type="PIRSF" id="PIRSF002808">
    <property type="entry name" value="Hexose_phosphate_transp"/>
    <property type="match status" value="1"/>
</dbReference>
<dbReference type="InterPro" id="IPR036259">
    <property type="entry name" value="MFS_trans_sf"/>
</dbReference>
<feature type="transmembrane region" description="Helical" evidence="7">
    <location>
        <begin position="307"/>
        <end position="325"/>
    </location>
</feature>
<proteinExistence type="predicted"/>
<feature type="transmembrane region" description="Helical" evidence="7">
    <location>
        <begin position="365"/>
        <end position="387"/>
    </location>
</feature>
<keyword evidence="10" id="KW-1185">Reference proteome</keyword>
<evidence type="ECO:0000256" key="1">
    <source>
        <dbReference type="ARBA" id="ARBA00004651"/>
    </source>
</evidence>
<dbReference type="InterPro" id="IPR000849">
    <property type="entry name" value="Sugar_P_transporter"/>
</dbReference>
<comment type="subcellular location">
    <subcellularLocation>
        <location evidence="1">Cell membrane</location>
        <topology evidence="1">Multi-pass membrane protein</topology>
    </subcellularLocation>
</comment>
<dbReference type="PANTHER" id="PTHR11662">
    <property type="entry name" value="SOLUTE CARRIER FAMILY 17"/>
    <property type="match status" value="1"/>
</dbReference>
<keyword evidence="6 7" id="KW-0472">Membrane</keyword>
<keyword evidence="5 7" id="KW-1133">Transmembrane helix</keyword>